<dbReference type="Proteomes" id="UP000031443">
    <property type="component" value="Unassembled WGS sequence"/>
</dbReference>
<reference evidence="2" key="1">
    <citation type="journal article" date="2013" name="Nat. Genet.">
        <title>The draft genomes of soft-shell turtle and green sea turtle yield insights into the development and evolution of the turtle-specific body plan.</title>
        <authorList>
            <person name="Wang Z."/>
            <person name="Pascual-Anaya J."/>
            <person name="Zadissa A."/>
            <person name="Li W."/>
            <person name="Niimura Y."/>
            <person name="Huang Z."/>
            <person name="Li C."/>
            <person name="White S."/>
            <person name="Xiong Z."/>
            <person name="Fang D."/>
            <person name="Wang B."/>
            <person name="Ming Y."/>
            <person name="Chen Y."/>
            <person name="Zheng Y."/>
            <person name="Kuraku S."/>
            <person name="Pignatelli M."/>
            <person name="Herrero J."/>
            <person name="Beal K."/>
            <person name="Nozawa M."/>
            <person name="Li Q."/>
            <person name="Wang J."/>
            <person name="Zhang H."/>
            <person name="Yu L."/>
            <person name="Shigenobu S."/>
            <person name="Wang J."/>
            <person name="Liu J."/>
            <person name="Flicek P."/>
            <person name="Searle S."/>
            <person name="Wang J."/>
            <person name="Kuratani S."/>
            <person name="Yin Y."/>
            <person name="Aken B."/>
            <person name="Zhang G."/>
            <person name="Irie N."/>
        </authorList>
    </citation>
    <scope>NUCLEOTIDE SEQUENCE [LARGE SCALE GENOMIC DNA]</scope>
</reference>
<dbReference type="EMBL" id="KB517028">
    <property type="protein sequence ID" value="EMP39345.1"/>
    <property type="molecule type" value="Genomic_DNA"/>
</dbReference>
<evidence type="ECO:0000313" key="1">
    <source>
        <dbReference type="EMBL" id="EMP39345.1"/>
    </source>
</evidence>
<gene>
    <name evidence="1" type="ORF">UY3_03457</name>
</gene>
<protein>
    <submittedName>
        <fullName evidence="1">Uncharacterized protein</fullName>
    </submittedName>
</protein>
<dbReference type="AlphaFoldDB" id="M7BU82"/>
<accession>M7BU82</accession>
<sequence length="106" mass="12625">MKEIKPERKSVFSQMAEKKEKKLQQRLNEPFLVEIRLQSSYAFDNIFHKFNYTTLKNKLSECKNNLFRSVENWINASATHFFLILPERRVKEIAVILQLQLQHTAA</sequence>
<evidence type="ECO:0000313" key="2">
    <source>
        <dbReference type="Proteomes" id="UP000031443"/>
    </source>
</evidence>
<keyword evidence="2" id="KW-1185">Reference proteome</keyword>
<name>M7BU82_CHEMY</name>
<proteinExistence type="predicted"/>
<organism evidence="1 2">
    <name type="scientific">Chelonia mydas</name>
    <name type="common">Green sea-turtle</name>
    <name type="synonym">Chelonia agassizi</name>
    <dbReference type="NCBI Taxonomy" id="8469"/>
    <lineage>
        <taxon>Eukaryota</taxon>
        <taxon>Metazoa</taxon>
        <taxon>Chordata</taxon>
        <taxon>Craniata</taxon>
        <taxon>Vertebrata</taxon>
        <taxon>Euteleostomi</taxon>
        <taxon>Archelosauria</taxon>
        <taxon>Testudinata</taxon>
        <taxon>Testudines</taxon>
        <taxon>Cryptodira</taxon>
        <taxon>Durocryptodira</taxon>
        <taxon>Americhelydia</taxon>
        <taxon>Chelonioidea</taxon>
        <taxon>Cheloniidae</taxon>
        <taxon>Chelonia</taxon>
    </lineage>
</organism>